<dbReference type="EMBL" id="VSSQ01132878">
    <property type="protein sequence ID" value="MPN59178.1"/>
    <property type="molecule type" value="Genomic_DNA"/>
</dbReference>
<accession>A0A645J6A0</accession>
<name>A0A645J6A0_9ZZZZ</name>
<organism evidence="1">
    <name type="scientific">bioreactor metagenome</name>
    <dbReference type="NCBI Taxonomy" id="1076179"/>
    <lineage>
        <taxon>unclassified sequences</taxon>
        <taxon>metagenomes</taxon>
        <taxon>ecological metagenomes</taxon>
    </lineage>
</organism>
<reference evidence="1" key="1">
    <citation type="submission" date="2019-08" db="EMBL/GenBank/DDBJ databases">
        <authorList>
            <person name="Kucharzyk K."/>
            <person name="Murdoch R.W."/>
            <person name="Higgins S."/>
            <person name="Loffler F."/>
        </authorList>
    </citation>
    <scope>NUCLEOTIDE SEQUENCE</scope>
</reference>
<dbReference type="AlphaFoldDB" id="A0A645J6A0"/>
<gene>
    <name evidence="1" type="ORF">SDC9_206898</name>
</gene>
<evidence type="ECO:0000313" key="1">
    <source>
        <dbReference type="EMBL" id="MPN59178.1"/>
    </source>
</evidence>
<comment type="caution">
    <text evidence="1">The sequence shown here is derived from an EMBL/GenBank/DDBJ whole genome shotgun (WGS) entry which is preliminary data.</text>
</comment>
<protein>
    <submittedName>
        <fullName evidence="1">Uncharacterized protein</fullName>
    </submittedName>
</protein>
<proteinExistence type="predicted"/>
<sequence length="79" mass="8965">MISAAELDLVLAGYTFCAVMEQSCHQRLINVRVVAHCHGRGSIHDAQGMLITLFVQFRHQLTAYSGYLLIHMLPFLSYR</sequence>